<protein>
    <submittedName>
        <fullName evidence="8">Cobalt-zinc-cadmium efflux system membrane fusion protein</fullName>
    </submittedName>
</protein>
<dbReference type="FunFam" id="2.40.30.170:FF:000010">
    <property type="entry name" value="Efflux RND transporter periplasmic adaptor subunit"/>
    <property type="match status" value="1"/>
</dbReference>
<dbReference type="Proteomes" id="UP000534294">
    <property type="component" value="Unassembled WGS sequence"/>
</dbReference>
<feature type="region of interest" description="Disordered" evidence="3">
    <location>
        <begin position="37"/>
        <end position="58"/>
    </location>
</feature>
<proteinExistence type="inferred from homology"/>
<dbReference type="InterPro" id="IPR058792">
    <property type="entry name" value="Beta-barrel_RND_2"/>
</dbReference>
<gene>
    <name evidence="8" type="ORF">HNQ64_001812</name>
</gene>
<dbReference type="RefSeq" id="WP_184207583.1">
    <property type="nucleotide sequence ID" value="NZ_JACHIF010000003.1"/>
</dbReference>
<dbReference type="GO" id="GO:0015679">
    <property type="term" value="P:plasma membrane copper ion transport"/>
    <property type="evidence" value="ECO:0007669"/>
    <property type="project" value="TreeGrafter"/>
</dbReference>
<evidence type="ECO:0000256" key="3">
    <source>
        <dbReference type="SAM" id="MobiDB-lite"/>
    </source>
</evidence>
<evidence type="ECO:0000259" key="4">
    <source>
        <dbReference type="Pfam" id="PF25954"/>
    </source>
</evidence>
<dbReference type="Gene3D" id="2.40.30.170">
    <property type="match status" value="1"/>
</dbReference>
<evidence type="ECO:0000256" key="2">
    <source>
        <dbReference type="ARBA" id="ARBA00022448"/>
    </source>
</evidence>
<keyword evidence="2" id="KW-0813">Transport</keyword>
<feature type="domain" description="CzcB-like C-terminal circularly permuted SH3-like" evidence="7">
    <location>
        <begin position="354"/>
        <end position="414"/>
    </location>
</feature>
<name>A0A7W8DPL2_9BACT</name>
<feature type="domain" description="CzcB N-terminal" evidence="5">
    <location>
        <begin position="58"/>
        <end position="149"/>
    </location>
</feature>
<dbReference type="InterPro" id="IPR058647">
    <property type="entry name" value="BSH_CzcB-like"/>
</dbReference>
<dbReference type="PANTHER" id="PTHR30097:SF4">
    <property type="entry name" value="SLR6042 PROTEIN"/>
    <property type="match status" value="1"/>
</dbReference>
<dbReference type="InterPro" id="IPR058646">
    <property type="entry name" value="CzcB_N"/>
</dbReference>
<dbReference type="Pfam" id="PF25973">
    <property type="entry name" value="BSH_CzcB"/>
    <property type="match status" value="1"/>
</dbReference>
<dbReference type="InterPro" id="IPR051909">
    <property type="entry name" value="MFP_Cation_Efflux"/>
</dbReference>
<dbReference type="Pfam" id="PF25975">
    <property type="entry name" value="CzcB_C"/>
    <property type="match status" value="1"/>
</dbReference>
<feature type="domain" description="CzcB-like barrel-sandwich hybrid" evidence="6">
    <location>
        <begin position="199"/>
        <end position="269"/>
    </location>
</feature>
<comment type="caution">
    <text evidence="8">The sequence shown here is derived from an EMBL/GenBank/DDBJ whole genome shotgun (WGS) entry which is preliminary data.</text>
</comment>
<dbReference type="SUPFAM" id="SSF111369">
    <property type="entry name" value="HlyD-like secretion proteins"/>
    <property type="match status" value="1"/>
</dbReference>
<evidence type="ECO:0000313" key="9">
    <source>
        <dbReference type="Proteomes" id="UP000534294"/>
    </source>
</evidence>
<evidence type="ECO:0000256" key="1">
    <source>
        <dbReference type="ARBA" id="ARBA00009477"/>
    </source>
</evidence>
<organism evidence="8 9">
    <name type="scientific">Prosthecobacter dejongeii</name>
    <dbReference type="NCBI Taxonomy" id="48465"/>
    <lineage>
        <taxon>Bacteria</taxon>
        <taxon>Pseudomonadati</taxon>
        <taxon>Verrucomicrobiota</taxon>
        <taxon>Verrucomicrobiia</taxon>
        <taxon>Verrucomicrobiales</taxon>
        <taxon>Verrucomicrobiaceae</taxon>
        <taxon>Prosthecobacter</taxon>
    </lineage>
</organism>
<dbReference type="GO" id="GO:0030313">
    <property type="term" value="C:cell envelope"/>
    <property type="evidence" value="ECO:0007669"/>
    <property type="project" value="TreeGrafter"/>
</dbReference>
<evidence type="ECO:0000259" key="7">
    <source>
        <dbReference type="Pfam" id="PF25975"/>
    </source>
</evidence>
<evidence type="ECO:0000313" key="8">
    <source>
        <dbReference type="EMBL" id="MBB5037563.1"/>
    </source>
</evidence>
<sequence length="426" mass="46938">MNYKAILNAALIALLLIGGAYAAKRILGIELGSKTEEGGHGGAAAADDPSKRRGPHGGRYFGEPDFECEVQIYEPEGVTPEFHVYFYKDGQPFDPKDVKIVIKLERINRTDTINFKKEADYYIGDGDVVEPHSFHAFVNVQAEGRTYEWKFDSIEGRAEMPDEILARAGVEMVKAGPAKIRQSLSLRGRVQLNEQTRSVIHPRFPGVVKTVTKELGDMVKKGDVLATVESNESLQTYEVKADSEGTVIEREVRQGGFVDSEDALFVIVDLSQVWVDFIVHRKDFPLLKAGQAVTIHADEGIESVEATLSYLSPFSAEGSQTMMARAVVPNPKGELRPGLFLTGDVVYEEAEVPVAVKTSALQSFRDWDVVFVRVGTLFEAMPFEIGRRDAEWIEVKAGIPAGISYAAENSFIIKADVMKGGATHDH</sequence>
<dbReference type="GO" id="GO:0060003">
    <property type="term" value="P:copper ion export"/>
    <property type="evidence" value="ECO:0007669"/>
    <property type="project" value="TreeGrafter"/>
</dbReference>
<dbReference type="EMBL" id="JACHIF010000003">
    <property type="protein sequence ID" value="MBB5037563.1"/>
    <property type="molecule type" value="Genomic_DNA"/>
</dbReference>
<dbReference type="AlphaFoldDB" id="A0A7W8DPL2"/>
<reference evidence="8 9" key="1">
    <citation type="submission" date="2020-08" db="EMBL/GenBank/DDBJ databases">
        <title>Genomic Encyclopedia of Type Strains, Phase IV (KMG-IV): sequencing the most valuable type-strain genomes for metagenomic binning, comparative biology and taxonomic classification.</title>
        <authorList>
            <person name="Goeker M."/>
        </authorList>
    </citation>
    <scope>NUCLEOTIDE SEQUENCE [LARGE SCALE GENOMIC DNA]</scope>
    <source>
        <strain evidence="8 9">DSM 12251</strain>
    </source>
</reference>
<feature type="domain" description="CusB-like beta-barrel" evidence="4">
    <location>
        <begin position="272"/>
        <end position="343"/>
    </location>
</feature>
<keyword evidence="9" id="KW-1185">Reference proteome</keyword>
<dbReference type="Pfam" id="PF25971">
    <property type="entry name" value="CzcB_N"/>
    <property type="match status" value="1"/>
</dbReference>
<dbReference type="Gene3D" id="2.40.50.100">
    <property type="match status" value="1"/>
</dbReference>
<dbReference type="Pfam" id="PF25954">
    <property type="entry name" value="Beta-barrel_RND_2"/>
    <property type="match status" value="1"/>
</dbReference>
<dbReference type="PANTHER" id="PTHR30097">
    <property type="entry name" value="CATION EFFLUX SYSTEM PROTEIN CUSB"/>
    <property type="match status" value="1"/>
</dbReference>
<evidence type="ECO:0000259" key="5">
    <source>
        <dbReference type="Pfam" id="PF25971"/>
    </source>
</evidence>
<accession>A0A7W8DPL2</accession>
<dbReference type="InterPro" id="IPR058649">
    <property type="entry name" value="CzcB_C"/>
</dbReference>
<comment type="similarity">
    <text evidence="1">Belongs to the membrane fusion protein (MFP) (TC 8.A.1) family.</text>
</comment>
<evidence type="ECO:0000259" key="6">
    <source>
        <dbReference type="Pfam" id="PF25973"/>
    </source>
</evidence>